<dbReference type="OMA" id="NIMELSC"/>
<evidence type="ECO:0000313" key="7">
    <source>
        <dbReference type="Proteomes" id="UP000187013"/>
    </source>
</evidence>
<dbReference type="GO" id="GO:0005868">
    <property type="term" value="C:cytoplasmic dynein complex"/>
    <property type="evidence" value="ECO:0007669"/>
    <property type="project" value="TreeGrafter"/>
</dbReference>
<dbReference type="GO" id="GO:0010970">
    <property type="term" value="P:transport along microtubule"/>
    <property type="evidence" value="ECO:0007669"/>
    <property type="project" value="TreeGrafter"/>
</dbReference>
<dbReference type="InterPro" id="IPR050687">
    <property type="entry name" value="Dynein_IC"/>
</dbReference>
<dbReference type="PANTHER" id="PTHR12442">
    <property type="entry name" value="DYNEIN INTERMEDIATE CHAIN"/>
    <property type="match status" value="1"/>
</dbReference>
<dbReference type="OrthoDB" id="366230at2759"/>
<organism evidence="6 7">
    <name type="scientific">Zygosaccharomyces rouxii</name>
    <dbReference type="NCBI Taxonomy" id="4956"/>
    <lineage>
        <taxon>Eukaryota</taxon>
        <taxon>Fungi</taxon>
        <taxon>Dikarya</taxon>
        <taxon>Ascomycota</taxon>
        <taxon>Saccharomycotina</taxon>
        <taxon>Saccharomycetes</taxon>
        <taxon>Saccharomycetales</taxon>
        <taxon>Saccharomycetaceae</taxon>
        <taxon>Zygosaccharomyces</taxon>
    </lineage>
</organism>
<accession>A0A1Q2ZUX4</accession>
<keyword evidence="3" id="KW-0853">WD repeat</keyword>
<dbReference type="InterPro" id="IPR015943">
    <property type="entry name" value="WD40/YVTN_repeat-like_dom_sf"/>
</dbReference>
<evidence type="ECO:0000256" key="1">
    <source>
        <dbReference type="ARBA" id="ARBA00004496"/>
    </source>
</evidence>
<dbReference type="GO" id="GO:0045504">
    <property type="term" value="F:dynein heavy chain binding"/>
    <property type="evidence" value="ECO:0007669"/>
    <property type="project" value="TreeGrafter"/>
</dbReference>
<comment type="caution">
    <text evidence="6">The sequence shown here is derived from an EMBL/GenBank/DDBJ whole genome shotgun (WGS) entry which is preliminary data.</text>
</comment>
<comment type="subcellular location">
    <subcellularLocation>
        <location evidence="1">Cytoplasm</location>
    </subcellularLocation>
</comment>
<evidence type="ECO:0000256" key="2">
    <source>
        <dbReference type="ARBA" id="ARBA00022490"/>
    </source>
</evidence>
<dbReference type="PANTHER" id="PTHR12442:SF22">
    <property type="entry name" value="CYTOPLASMIC DYNEIN 1 INTERMEDIATE CHAIN-RELATED"/>
    <property type="match status" value="1"/>
</dbReference>
<name>A0A1Q2ZUX4_ZYGRO</name>
<dbReference type="InterPro" id="IPR036322">
    <property type="entry name" value="WD40_repeat_dom_sf"/>
</dbReference>
<dbReference type="EMBL" id="BDGX01000008">
    <property type="protein sequence ID" value="GAV47267.1"/>
    <property type="molecule type" value="Genomic_DNA"/>
</dbReference>
<dbReference type="GO" id="GO:0045503">
    <property type="term" value="F:dynein light chain binding"/>
    <property type="evidence" value="ECO:0007669"/>
    <property type="project" value="TreeGrafter"/>
</dbReference>
<dbReference type="Gene3D" id="2.130.10.10">
    <property type="entry name" value="YVTN repeat-like/Quinoprotein amine dehydrogenase"/>
    <property type="match status" value="1"/>
</dbReference>
<keyword evidence="4" id="KW-0677">Repeat</keyword>
<proteinExistence type="predicted"/>
<dbReference type="eggNOG" id="ENOG502R5J2">
    <property type="taxonomic scope" value="Eukaryota"/>
</dbReference>
<dbReference type="InterPro" id="IPR001680">
    <property type="entry name" value="WD40_rpt"/>
</dbReference>
<evidence type="ECO:0000313" key="6">
    <source>
        <dbReference type="EMBL" id="GAV47267.1"/>
    </source>
</evidence>
<feature type="region of interest" description="Disordered" evidence="5">
    <location>
        <begin position="78"/>
        <end position="115"/>
    </location>
</feature>
<dbReference type="SUPFAM" id="SSF50978">
    <property type="entry name" value="WD40 repeat-like"/>
    <property type="match status" value="1"/>
</dbReference>
<dbReference type="Proteomes" id="UP000187013">
    <property type="component" value="Unassembled WGS sequence"/>
</dbReference>
<keyword evidence="2" id="KW-0963">Cytoplasm</keyword>
<evidence type="ECO:0000256" key="5">
    <source>
        <dbReference type="SAM" id="MobiDB-lite"/>
    </source>
</evidence>
<dbReference type="SMART" id="SM00320">
    <property type="entry name" value="WD40"/>
    <property type="match status" value="3"/>
</dbReference>
<feature type="compositionally biased region" description="Acidic residues" evidence="5">
    <location>
        <begin position="94"/>
        <end position="106"/>
    </location>
</feature>
<protein>
    <submittedName>
        <fullName evidence="6">Uncharacterized protein</fullName>
    </submittedName>
</protein>
<reference evidence="6 7" key="1">
    <citation type="submission" date="2016-08" db="EMBL/GenBank/DDBJ databases">
        <title>Draft genome sequence of allopolyploid Zygosaccharomyces rouxii.</title>
        <authorList>
            <person name="Watanabe J."/>
            <person name="Uehara K."/>
            <person name="Mogi Y."/>
            <person name="Tsukioka Y."/>
        </authorList>
    </citation>
    <scope>NUCLEOTIDE SEQUENCE [LARGE SCALE GENOMIC DNA]</scope>
    <source>
        <strain evidence="6 7">NBRC 110957</strain>
    </source>
</reference>
<evidence type="ECO:0000256" key="4">
    <source>
        <dbReference type="ARBA" id="ARBA00022737"/>
    </source>
</evidence>
<evidence type="ECO:0000256" key="3">
    <source>
        <dbReference type="ARBA" id="ARBA00022574"/>
    </source>
</evidence>
<sequence length="590" mass="66854">MDKLQELEEKKRQLRELRERRQNHGGIISNLLQQSVQSPVMVSASVQTDEVGTIKSEPQTVHREVITYDKSIQVDLPQESAAEQDSIAINVPETIDESTQEDDKEADDQPKNESVLQPQLKYLEPLVVEDQSNTVHDKSFSIFEILQESHGSHTFDGGSAQPNTGDPFEHVVEWDSTLTCPEGGRLICVSLDHYKDLIVALFRSEPVAKFNKMAATWSHVRVFKWDTGQMVDSIDFRGQTLLWAKFLRRNTSSNVVPILITTYTGKTILCELRCVGNTQNKRMERNLIIKNYHAHPIYAFDEYKNVAQGKERFLVASSNGIINELSPWNLSPYKDATSNTQQLWETVVEPPKASEIYNLNHDDDDDDSIEDMVKEDLHQQCFTDHLLRVSLYDELAITSLAICPSNQEQIYVGTEDGGIYKLELSNLTTKNSLVIHQSNHGFIPNTMAPAFHSSHVVSLHFDQNELLLSASLDWTCCLWDPKNNCKLGQFDVGTPIISTEWLDGNKCAILTSQALLIVSWHITISLDHRTRIKTYKCTSPPQLEHTFNNPKGNFTCFKTFPAKGSSTLLVLGSSDDTRVQFYRLKNPQTQ</sequence>
<dbReference type="AlphaFoldDB" id="A0A1Q2ZUX4"/>
<gene>
    <name evidence="6" type="ORF">ZYGR_0H01080</name>
</gene>
<dbReference type="GO" id="GO:0005737">
    <property type="term" value="C:cytoplasm"/>
    <property type="evidence" value="ECO:0007669"/>
    <property type="project" value="UniProtKB-SubCell"/>
</dbReference>